<feature type="domain" description="Reverse transcriptase zinc-binding" evidence="2">
    <location>
        <begin position="54"/>
        <end position="140"/>
    </location>
</feature>
<name>A0A6A2X5Z1_HIBSY</name>
<dbReference type="EMBL" id="VEPZ02001788">
    <property type="protein sequence ID" value="KAE8653749.1"/>
    <property type="molecule type" value="Genomic_DNA"/>
</dbReference>
<keyword evidence="4" id="KW-1185">Reference proteome</keyword>
<reference evidence="3" key="1">
    <citation type="submission" date="2019-09" db="EMBL/GenBank/DDBJ databases">
        <title>Draft genome information of white flower Hibiscus syriacus.</title>
        <authorList>
            <person name="Kim Y.-M."/>
        </authorList>
    </citation>
    <scope>NUCLEOTIDE SEQUENCE [LARGE SCALE GENOMIC DNA]</scope>
    <source>
        <strain evidence="3">YM2019G1</strain>
    </source>
</reference>
<dbReference type="PANTHER" id="PTHR47723">
    <property type="entry name" value="OS05G0353850 PROTEIN"/>
    <property type="match status" value="1"/>
</dbReference>
<dbReference type="PANTHER" id="PTHR47723:SF13">
    <property type="entry name" value="PUTATIVE-RELATED"/>
    <property type="match status" value="1"/>
</dbReference>
<dbReference type="Pfam" id="PF13966">
    <property type="entry name" value="zf-RVT"/>
    <property type="match status" value="1"/>
</dbReference>
<dbReference type="InterPro" id="IPR012337">
    <property type="entry name" value="RNaseH-like_sf"/>
</dbReference>
<accession>A0A6A2X5Z1</accession>
<gene>
    <name evidence="3" type="ORF">F3Y22_tig00117056pilonHSYRG00114</name>
</gene>
<dbReference type="GO" id="GO:0003676">
    <property type="term" value="F:nucleic acid binding"/>
    <property type="evidence" value="ECO:0007669"/>
    <property type="project" value="InterPro"/>
</dbReference>
<dbReference type="CDD" id="cd06222">
    <property type="entry name" value="RNase_H_like"/>
    <property type="match status" value="1"/>
</dbReference>
<evidence type="ECO:0000313" key="3">
    <source>
        <dbReference type="EMBL" id="KAE8653749.1"/>
    </source>
</evidence>
<comment type="caution">
    <text evidence="3">The sequence shown here is derived from an EMBL/GenBank/DDBJ whole genome shotgun (WGS) entry which is preliminary data.</text>
</comment>
<feature type="domain" description="RNase H type-1" evidence="1">
    <location>
        <begin position="225"/>
        <end position="344"/>
    </location>
</feature>
<dbReference type="GO" id="GO:0004523">
    <property type="term" value="F:RNA-DNA hybrid ribonuclease activity"/>
    <property type="evidence" value="ECO:0007669"/>
    <property type="project" value="InterPro"/>
</dbReference>
<dbReference type="AlphaFoldDB" id="A0A6A2X5Z1"/>
<dbReference type="InterPro" id="IPR026960">
    <property type="entry name" value="RVT-Znf"/>
</dbReference>
<dbReference type="InterPro" id="IPR044730">
    <property type="entry name" value="RNase_H-like_dom_plant"/>
</dbReference>
<organism evidence="3 4">
    <name type="scientific">Hibiscus syriacus</name>
    <name type="common">Rose of Sharon</name>
    <dbReference type="NCBI Taxonomy" id="106335"/>
    <lineage>
        <taxon>Eukaryota</taxon>
        <taxon>Viridiplantae</taxon>
        <taxon>Streptophyta</taxon>
        <taxon>Embryophyta</taxon>
        <taxon>Tracheophyta</taxon>
        <taxon>Spermatophyta</taxon>
        <taxon>Magnoliopsida</taxon>
        <taxon>eudicotyledons</taxon>
        <taxon>Gunneridae</taxon>
        <taxon>Pentapetalae</taxon>
        <taxon>rosids</taxon>
        <taxon>malvids</taxon>
        <taxon>Malvales</taxon>
        <taxon>Malvaceae</taxon>
        <taxon>Malvoideae</taxon>
        <taxon>Hibiscus</taxon>
    </lineage>
</organism>
<dbReference type="Gene3D" id="3.30.420.10">
    <property type="entry name" value="Ribonuclease H-like superfamily/Ribonuclease H"/>
    <property type="match status" value="1"/>
</dbReference>
<dbReference type="Pfam" id="PF13456">
    <property type="entry name" value="RVT_3"/>
    <property type="match status" value="1"/>
</dbReference>
<dbReference type="InterPro" id="IPR036397">
    <property type="entry name" value="RNaseH_sf"/>
</dbReference>
<dbReference type="Proteomes" id="UP000436088">
    <property type="component" value="Unassembled WGS sequence"/>
</dbReference>
<evidence type="ECO:0000259" key="2">
    <source>
        <dbReference type="Pfam" id="PF13966"/>
    </source>
</evidence>
<proteinExistence type="predicted"/>
<dbReference type="InterPro" id="IPR002156">
    <property type="entry name" value="RNaseH_domain"/>
</dbReference>
<evidence type="ECO:0000259" key="1">
    <source>
        <dbReference type="Pfam" id="PF13456"/>
    </source>
</evidence>
<protein>
    <submittedName>
        <fullName evidence="3">Uncharacterized protein</fullName>
    </submittedName>
</protein>
<sequence length="378" mass="42783">MVCDVSQSNSSWIWNFIQQTLQPSTFQHILNIQPPNPNTGTDRCSWFHGKNGEFSVKSAYNLITKELWNPTDVKWIKLWHLPIPERIKHFLWISYRDRLLTNVNRCARNLTDDPLCQICRSANETLLHVLRDCKQTASLWQLIIRQQQLQDFFTLGTNEWLMMNLDSNRLFAGSKIPWKTLFASLAKNWANYFITTTPDSSTGTAFPRPKLIQWRPAPAGWFTLNTDGAVHHTSSLGSAGGIIRNKDGDWIVGFNKAVGISSPLQAELWGILEGLQLAWSQILEHLQCQTDCAEALTLVTSSTAASSPVSIVRFIASLISKQWKVDFILIRREANATADFLAKSTVVSNDLPCIYIEPPQEIIPHLARDLHGPAFTRS</sequence>
<dbReference type="SUPFAM" id="SSF53098">
    <property type="entry name" value="Ribonuclease H-like"/>
    <property type="match status" value="1"/>
</dbReference>
<dbReference type="InterPro" id="IPR053151">
    <property type="entry name" value="RNase_H-like"/>
</dbReference>
<evidence type="ECO:0000313" key="4">
    <source>
        <dbReference type="Proteomes" id="UP000436088"/>
    </source>
</evidence>